<dbReference type="AlphaFoldDB" id="A0A444IVY7"/>
<dbReference type="Proteomes" id="UP000287853">
    <property type="component" value="Unassembled WGS sequence"/>
</dbReference>
<evidence type="ECO:0008006" key="3">
    <source>
        <dbReference type="Google" id="ProtNLM"/>
    </source>
</evidence>
<proteinExistence type="predicted"/>
<keyword evidence="2" id="KW-1185">Reference proteome</keyword>
<gene>
    <name evidence="1" type="ORF">H206_01181</name>
</gene>
<sequence length="257" mass="30053">MNIQRIENLIKYMLAVAGQDEDWKRCELGPIHIIKYLYLADMYYAQQSDGDTYTGINWIFYHFGPWNLELYREAIPKATKNIGAIKRTFPSKYTNDGVRWSIKNVSPDQVTTHLPIKIYPALSRDIRKFNADTYDLLHHVYSTPPMTNARPGEKLQFRSIVPSSKEDTVETNLNKLTVREKKKKKERLLKIREKIAQRKKKKKTIVPTPPRYDEVFFNGVMELNNDLSLEEIEDQKGVLQVSQSAWSGNWRKDCDLP</sequence>
<accession>A0A444IVY7</accession>
<name>A0A444IVY7_9BACT</name>
<dbReference type="EMBL" id="MTKO01000084">
    <property type="protein sequence ID" value="RWX45006.1"/>
    <property type="molecule type" value="Genomic_DNA"/>
</dbReference>
<comment type="caution">
    <text evidence="1">The sequence shown here is derived from an EMBL/GenBank/DDBJ whole genome shotgun (WGS) entry which is preliminary data.</text>
</comment>
<evidence type="ECO:0000313" key="2">
    <source>
        <dbReference type="Proteomes" id="UP000287853"/>
    </source>
</evidence>
<evidence type="ECO:0000313" key="1">
    <source>
        <dbReference type="EMBL" id="RWX45006.1"/>
    </source>
</evidence>
<reference evidence="1 2" key="1">
    <citation type="submission" date="2017-01" db="EMBL/GenBank/DDBJ databases">
        <title>The cable genome- insights into the physiology and evolution of filamentous bacteria capable of sulfide oxidation via long distance electron transfer.</title>
        <authorList>
            <person name="Schreiber L."/>
            <person name="Bjerg J.T."/>
            <person name="Boggild A."/>
            <person name="Van De Vossenberg J."/>
            <person name="Meysman F."/>
            <person name="Nielsen L.P."/>
            <person name="Schramm A."/>
            <person name="Kjeldsen K.U."/>
        </authorList>
    </citation>
    <scope>NUCLEOTIDE SEQUENCE [LARGE SCALE GENOMIC DNA]</scope>
    <source>
        <strain evidence="1">MCF</strain>
    </source>
</reference>
<organism evidence="1 2">
    <name type="scientific">Candidatus Electrothrix aarhusensis</name>
    <dbReference type="NCBI Taxonomy" id="1859131"/>
    <lineage>
        <taxon>Bacteria</taxon>
        <taxon>Pseudomonadati</taxon>
        <taxon>Thermodesulfobacteriota</taxon>
        <taxon>Desulfobulbia</taxon>
        <taxon>Desulfobulbales</taxon>
        <taxon>Desulfobulbaceae</taxon>
        <taxon>Candidatus Electrothrix</taxon>
    </lineage>
</organism>
<protein>
    <recommendedName>
        <fullName evidence="3">Antitoxin SocA-like Panacea domain-containing protein</fullName>
    </recommendedName>
</protein>